<evidence type="ECO:0000313" key="3">
    <source>
        <dbReference type="Proteomes" id="UP000639772"/>
    </source>
</evidence>
<accession>A0A835R197</accession>
<protein>
    <submittedName>
        <fullName evidence="2">Uncharacterized protein</fullName>
    </submittedName>
</protein>
<organism evidence="2 3">
    <name type="scientific">Vanilla planifolia</name>
    <name type="common">Vanilla</name>
    <dbReference type="NCBI Taxonomy" id="51239"/>
    <lineage>
        <taxon>Eukaryota</taxon>
        <taxon>Viridiplantae</taxon>
        <taxon>Streptophyta</taxon>
        <taxon>Embryophyta</taxon>
        <taxon>Tracheophyta</taxon>
        <taxon>Spermatophyta</taxon>
        <taxon>Magnoliopsida</taxon>
        <taxon>Liliopsida</taxon>
        <taxon>Asparagales</taxon>
        <taxon>Orchidaceae</taxon>
        <taxon>Vanilloideae</taxon>
        <taxon>Vanilleae</taxon>
        <taxon>Vanilla</taxon>
    </lineage>
</organism>
<evidence type="ECO:0000256" key="1">
    <source>
        <dbReference type="SAM" id="MobiDB-lite"/>
    </source>
</evidence>
<proteinExistence type="predicted"/>
<gene>
    <name evidence="2" type="ORF">HPP92_012286</name>
</gene>
<evidence type="ECO:0000313" key="2">
    <source>
        <dbReference type="EMBL" id="KAG0477567.1"/>
    </source>
</evidence>
<dbReference type="EMBL" id="JADCNM010000006">
    <property type="protein sequence ID" value="KAG0477567.1"/>
    <property type="molecule type" value="Genomic_DNA"/>
</dbReference>
<feature type="region of interest" description="Disordered" evidence="1">
    <location>
        <begin position="40"/>
        <end position="68"/>
    </location>
</feature>
<feature type="compositionally biased region" description="Basic and acidic residues" evidence="1">
    <location>
        <begin position="44"/>
        <end position="68"/>
    </location>
</feature>
<dbReference type="Gene3D" id="6.10.140.1430">
    <property type="match status" value="1"/>
</dbReference>
<comment type="caution">
    <text evidence="2">The sequence shown here is derived from an EMBL/GenBank/DDBJ whole genome shotgun (WGS) entry which is preliminary data.</text>
</comment>
<sequence length="136" mass="14468">MATITRATVVRKMPVAALPRLGKSGLPAVRSFAIVPTRPLQGSTERDANRSVKAAGEEVKKTAEATREKVNDVAEDQIIDKGLKAAGKAKQKLQETWDSAKECTEKVKEAVGEKAEGAKEAVVDSIEGAKRAVKGN</sequence>
<dbReference type="Proteomes" id="UP000639772">
    <property type="component" value="Chromosome 6"/>
</dbReference>
<name>A0A835R197_VANPL</name>
<dbReference type="AlphaFoldDB" id="A0A835R197"/>
<reference evidence="2 3" key="1">
    <citation type="journal article" date="2020" name="Nat. Food">
        <title>A phased Vanilla planifolia genome enables genetic improvement of flavour and production.</title>
        <authorList>
            <person name="Hasing T."/>
            <person name="Tang H."/>
            <person name="Brym M."/>
            <person name="Khazi F."/>
            <person name="Huang T."/>
            <person name="Chambers A.H."/>
        </authorList>
    </citation>
    <scope>NUCLEOTIDE SEQUENCE [LARGE SCALE GENOMIC DNA]</scope>
    <source>
        <tissue evidence="2">Leaf</tissue>
    </source>
</reference>